<dbReference type="EMBL" id="AM886060">
    <property type="protein sequence ID" value="CAP08259.1"/>
    <property type="molecule type" value="Genomic_DNA"/>
</dbReference>
<protein>
    <recommendedName>
        <fullName evidence="3">Helix-turn-helix domain-containing protein</fullName>
    </recommendedName>
</protein>
<sequence length="270" mass="30768">MAKKAIEIIFSEETLANLQSFKSVEELNKTVYRYKKRIKRSDYKGKQNALAILEYLKRHSCKFIGVSWKGKRKIAADLGISDKTVTRVCQWLEKNGFIRQYEMKRPSDMRQTANAIVIQPIEDVEVVAQVSDKKPAEVSDQENSYSKTDKQDENIINKTLHTAEKIVRYVAIKVNEAQKRSPIGITYLSAYIEKTLDDLMQRAKAKAKAAQARRQPADYKPVGLIWYDFTKEPTSASASQPTSQRKPAFDSEDMFAPLLQAVARIKGVEV</sequence>
<geneLocation type="plasmid" evidence="2">
    <name>pGS18</name>
</geneLocation>
<gene>
    <name evidence="2" type="ORF">pGS18_ORF48</name>
</gene>
<keyword evidence="2" id="KW-0614">Plasmid</keyword>
<dbReference type="Gene3D" id="1.10.10.10">
    <property type="entry name" value="Winged helix-like DNA-binding domain superfamily/Winged helix DNA-binding domain"/>
    <property type="match status" value="1"/>
</dbReference>
<reference evidence="2" key="2">
    <citation type="journal article" date="2008" name="Extremophiles">
        <title>Complete nucleotide sequence of pGS18, a 62.8-kb plasmid from Geobacillus stearothermophilus strain 18.</title>
        <authorList>
            <person name="Stuknyte M."/>
            <person name="Guglielmetti S."/>
            <person name="Mora D."/>
            <person name="Kuisiene N."/>
            <person name="Parini C."/>
            <person name="Citavicius D."/>
        </authorList>
    </citation>
    <scope>NUCLEOTIDE SEQUENCE [LARGE SCALE GENOMIC DNA]</scope>
    <source>
        <strain evidence="2">18</strain>
    </source>
</reference>
<reference evidence="2" key="1">
    <citation type="journal article" date="2007" name="Ann. Microbiol.">
        <title>Identification and in silico characterization of putative conjugative transfer genes on Geobacillus stearothermophilus plasmids.</title>
        <authorList>
            <person name="Stuknyte M."/>
            <person name="Guglielmetti S."/>
            <person name="Ricci G."/>
            <person name="Mora D."/>
            <person name="Kuisiene N."/>
            <person name="Parini C."/>
            <person name="Citavicius D."/>
        </authorList>
    </citation>
    <scope>NUCLEOTIDE SEQUENCE [LARGE SCALE GENOMIC DNA]</scope>
    <source>
        <strain evidence="2">18</strain>
        <plasmid evidence="2">pGS18</plasmid>
    </source>
</reference>
<evidence type="ECO:0008006" key="3">
    <source>
        <dbReference type="Google" id="ProtNLM"/>
    </source>
</evidence>
<organism evidence="2">
    <name type="scientific">Geobacillus stearothermophilus</name>
    <name type="common">Bacillus stearothermophilus</name>
    <dbReference type="NCBI Taxonomy" id="1422"/>
    <lineage>
        <taxon>Bacteria</taxon>
        <taxon>Bacillati</taxon>
        <taxon>Bacillota</taxon>
        <taxon>Bacilli</taxon>
        <taxon>Bacillales</taxon>
        <taxon>Anoxybacillaceae</taxon>
        <taxon>Geobacillus</taxon>
    </lineage>
</organism>
<name>A0A916KNQ6_GEOSE</name>
<feature type="region of interest" description="Disordered" evidence="1">
    <location>
        <begin position="132"/>
        <end position="151"/>
    </location>
</feature>
<evidence type="ECO:0000313" key="2">
    <source>
        <dbReference type="EMBL" id="CAP08259.1"/>
    </source>
</evidence>
<evidence type="ECO:0000256" key="1">
    <source>
        <dbReference type="SAM" id="MobiDB-lite"/>
    </source>
</evidence>
<dbReference type="InterPro" id="IPR036388">
    <property type="entry name" value="WH-like_DNA-bd_sf"/>
</dbReference>
<dbReference type="AlphaFoldDB" id="A0A916KNQ6"/>
<proteinExistence type="predicted"/>
<dbReference type="RefSeq" id="WP_012301115.1">
    <property type="nucleotide sequence ID" value="NC_010420.1"/>
</dbReference>
<accession>A0A916KNQ6</accession>